<name>A0A239SRL0_9STRE</name>
<dbReference type="AlphaFoldDB" id="A0A239SRL0"/>
<dbReference type="Pfam" id="PF15507">
    <property type="entry name" value="DUF4649"/>
    <property type="match status" value="1"/>
</dbReference>
<gene>
    <name evidence="1" type="primary">rpsP_1</name>
    <name evidence="1" type="ORF">SAMEA4412692_00814</name>
</gene>
<keyword evidence="1" id="KW-0689">Ribosomal protein</keyword>
<keyword evidence="2" id="KW-1185">Reference proteome</keyword>
<dbReference type="RefSeq" id="WP_018372712.1">
    <property type="nucleotide sequence ID" value="NZ_LT906439.1"/>
</dbReference>
<protein>
    <submittedName>
        <fullName evidence="1">30S ribosomal protein S16</fullName>
    </submittedName>
</protein>
<evidence type="ECO:0000313" key="1">
    <source>
        <dbReference type="EMBL" id="SNU87882.1"/>
    </source>
</evidence>
<proteinExistence type="predicted"/>
<dbReference type="Proteomes" id="UP000215185">
    <property type="component" value="Chromosome 1"/>
</dbReference>
<dbReference type="EMBL" id="LT906439">
    <property type="protein sequence ID" value="SNU87882.1"/>
    <property type="molecule type" value="Genomic_DNA"/>
</dbReference>
<evidence type="ECO:0000313" key="2">
    <source>
        <dbReference type="Proteomes" id="UP000215185"/>
    </source>
</evidence>
<organism evidence="1 2">
    <name type="scientific">Streptococcus merionis</name>
    <dbReference type="NCBI Taxonomy" id="400065"/>
    <lineage>
        <taxon>Bacteria</taxon>
        <taxon>Bacillati</taxon>
        <taxon>Bacillota</taxon>
        <taxon>Bacilli</taxon>
        <taxon>Lactobacillales</taxon>
        <taxon>Streptococcaceae</taxon>
        <taxon>Streptococcus</taxon>
    </lineage>
</organism>
<keyword evidence="1" id="KW-0687">Ribonucleoprotein</keyword>
<dbReference type="OrthoDB" id="2224402at2"/>
<reference evidence="1 2" key="1">
    <citation type="submission" date="2017-06" db="EMBL/GenBank/DDBJ databases">
        <authorList>
            <consortium name="Pathogen Informatics"/>
        </authorList>
    </citation>
    <scope>NUCLEOTIDE SEQUENCE [LARGE SCALE GENOMIC DNA]</scope>
    <source>
        <strain evidence="1 2">NCTC13788</strain>
    </source>
</reference>
<accession>A0A239SRL0</accession>
<dbReference type="InterPro" id="IPR027879">
    <property type="entry name" value="DUF4649"/>
</dbReference>
<dbReference type="KEGG" id="smen:SAMEA4412692_0814"/>
<dbReference type="STRING" id="1123308.GCA_000380085_00156"/>
<dbReference type="Gene3D" id="3.30.1490.390">
    <property type="match status" value="1"/>
</dbReference>
<sequence length="72" mass="8494">MVEITYIDSYKQERVLNYDSLEDFFRAFAGCLTVPDYLKVNKVTINEQDIHYSGQIGDLYRDMQTRDLSAYL</sequence>
<dbReference type="GO" id="GO:0005840">
    <property type="term" value="C:ribosome"/>
    <property type="evidence" value="ECO:0007669"/>
    <property type="project" value="UniProtKB-KW"/>
</dbReference>